<organism evidence="4 5">
    <name type="scientific">Pieris macdunnoughi</name>
    <dbReference type="NCBI Taxonomy" id="345717"/>
    <lineage>
        <taxon>Eukaryota</taxon>
        <taxon>Metazoa</taxon>
        <taxon>Ecdysozoa</taxon>
        <taxon>Arthropoda</taxon>
        <taxon>Hexapoda</taxon>
        <taxon>Insecta</taxon>
        <taxon>Pterygota</taxon>
        <taxon>Neoptera</taxon>
        <taxon>Endopterygota</taxon>
        <taxon>Lepidoptera</taxon>
        <taxon>Glossata</taxon>
        <taxon>Ditrysia</taxon>
        <taxon>Papilionoidea</taxon>
        <taxon>Pieridae</taxon>
        <taxon>Pierinae</taxon>
        <taxon>Pieris</taxon>
    </lineage>
</organism>
<dbReference type="OrthoDB" id="7740483at2759"/>
<evidence type="ECO:0000313" key="4">
    <source>
        <dbReference type="EMBL" id="CAF4953967.1"/>
    </source>
</evidence>
<evidence type="ECO:0000313" key="5">
    <source>
        <dbReference type="Proteomes" id="UP000663880"/>
    </source>
</evidence>
<keyword evidence="1" id="KW-0812">Transmembrane</keyword>
<dbReference type="Proteomes" id="UP000663880">
    <property type="component" value="Unassembled WGS sequence"/>
</dbReference>
<reference evidence="4" key="1">
    <citation type="submission" date="2021-02" db="EMBL/GenBank/DDBJ databases">
        <authorList>
            <person name="Steward A R."/>
        </authorList>
    </citation>
    <scope>NUCLEOTIDE SEQUENCE</scope>
</reference>
<evidence type="ECO:0000259" key="3">
    <source>
        <dbReference type="Pfam" id="PF24576"/>
    </source>
</evidence>
<gene>
    <name evidence="4" type="ORF">PMACD_LOCUS15993</name>
</gene>
<sequence length="384" mass="44125">MRFQIVLLYLAKFSFAFSQESVKIAVSYFRERNVKTVCLLSDSNHIGIQLAKEANKDSITVLQYINNDTTQSSCQRQVYTHTGIVLNTDYPTFQDVLVNASKKNIFDSNHIWLIFDENNSTEINTIFSILNLSVNVDVTIAQRMDSGYTLYDIFNFGRIQGGNLQKEITGHWSQETGLILKKGFKYTRRFDFQRLALRLMIVYQGKPEEFRPEIILEREVAPGISMVTQTSGMILNELASIHNINFNYSICDRWVGDYKRESPNAVTNSLYFKEIDVTPTLRFLPSHLDYYDVIHQYVTYAEGKYFYRIPTTGVGKFENQFLTPFTRDVWFTVIGVITLCGIGLLLSAKLENRPKSGHYAFFSVVALSCQQFFEDIDDGVVTVL</sequence>
<comment type="caution">
    <text evidence="4">The sequence shown here is derived from an EMBL/GenBank/DDBJ whole genome shotgun (WGS) entry which is preliminary data.</text>
</comment>
<dbReference type="InterPro" id="IPR057074">
    <property type="entry name" value="IR75A_N"/>
</dbReference>
<name>A0A821Y6J3_9NEOP</name>
<dbReference type="AlphaFoldDB" id="A0A821Y6J3"/>
<keyword evidence="1" id="KW-0472">Membrane</keyword>
<feature type="domain" description="Ionotropic receptor 75a N-terminal" evidence="3">
    <location>
        <begin position="24"/>
        <end position="201"/>
    </location>
</feature>
<feature type="chain" id="PRO_5032910860" description="Ionotropic receptor 75a N-terminal domain-containing protein" evidence="2">
    <location>
        <begin position="19"/>
        <end position="384"/>
    </location>
</feature>
<keyword evidence="1" id="KW-1133">Transmembrane helix</keyword>
<accession>A0A821Y6J3</accession>
<feature type="signal peptide" evidence="2">
    <location>
        <begin position="1"/>
        <end position="18"/>
    </location>
</feature>
<keyword evidence="2" id="KW-0732">Signal</keyword>
<feature type="transmembrane region" description="Helical" evidence="1">
    <location>
        <begin position="329"/>
        <end position="348"/>
    </location>
</feature>
<evidence type="ECO:0000256" key="1">
    <source>
        <dbReference type="SAM" id="Phobius"/>
    </source>
</evidence>
<keyword evidence="5" id="KW-1185">Reference proteome</keyword>
<protein>
    <recommendedName>
        <fullName evidence="3">Ionotropic receptor 75a N-terminal domain-containing protein</fullName>
    </recommendedName>
</protein>
<proteinExistence type="predicted"/>
<dbReference type="Pfam" id="PF24576">
    <property type="entry name" value="IR75A_N"/>
    <property type="match status" value="1"/>
</dbReference>
<evidence type="ECO:0000256" key="2">
    <source>
        <dbReference type="SAM" id="SignalP"/>
    </source>
</evidence>
<dbReference type="EMBL" id="CAJOBZ010000076">
    <property type="protein sequence ID" value="CAF4953967.1"/>
    <property type="molecule type" value="Genomic_DNA"/>
</dbReference>